<dbReference type="InterPro" id="IPR000182">
    <property type="entry name" value="GNAT_dom"/>
</dbReference>
<organism evidence="2 3">
    <name type="scientific">Phenylobacterium terrae</name>
    <dbReference type="NCBI Taxonomy" id="2665495"/>
    <lineage>
        <taxon>Bacteria</taxon>
        <taxon>Pseudomonadati</taxon>
        <taxon>Pseudomonadota</taxon>
        <taxon>Alphaproteobacteria</taxon>
        <taxon>Caulobacterales</taxon>
        <taxon>Caulobacteraceae</taxon>
        <taxon>Phenylobacterium</taxon>
    </lineage>
</organism>
<evidence type="ECO:0000259" key="1">
    <source>
        <dbReference type="PROSITE" id="PS51186"/>
    </source>
</evidence>
<keyword evidence="3" id="KW-1185">Reference proteome</keyword>
<dbReference type="Gene3D" id="3.40.630.30">
    <property type="match status" value="1"/>
</dbReference>
<reference evidence="3" key="1">
    <citation type="journal article" date="2019" name="Int. J. Syst. Evol. Microbiol.">
        <title>The Global Catalogue of Microorganisms (GCM) 10K type strain sequencing project: providing services to taxonomists for standard genome sequencing and annotation.</title>
        <authorList>
            <consortium name="The Broad Institute Genomics Platform"/>
            <consortium name="The Broad Institute Genome Sequencing Center for Infectious Disease"/>
            <person name="Wu L."/>
            <person name="Ma J."/>
        </authorList>
    </citation>
    <scope>NUCLEOTIDE SEQUENCE [LARGE SCALE GENOMIC DNA]</scope>
    <source>
        <strain evidence="3">DFY28</strain>
    </source>
</reference>
<dbReference type="CDD" id="cd04301">
    <property type="entry name" value="NAT_SF"/>
    <property type="match status" value="1"/>
</dbReference>
<evidence type="ECO:0000313" key="2">
    <source>
        <dbReference type="EMBL" id="MFD1785157.1"/>
    </source>
</evidence>
<dbReference type="Proteomes" id="UP001597237">
    <property type="component" value="Unassembled WGS sequence"/>
</dbReference>
<accession>A0ABW4N4W2</accession>
<keyword evidence="2" id="KW-0012">Acyltransferase</keyword>
<dbReference type="RefSeq" id="WP_377282110.1">
    <property type="nucleotide sequence ID" value="NZ_JBHRSI010000005.1"/>
</dbReference>
<dbReference type="InterPro" id="IPR016181">
    <property type="entry name" value="Acyl_CoA_acyltransferase"/>
</dbReference>
<dbReference type="PROSITE" id="PS51186">
    <property type="entry name" value="GNAT"/>
    <property type="match status" value="1"/>
</dbReference>
<evidence type="ECO:0000313" key="3">
    <source>
        <dbReference type="Proteomes" id="UP001597237"/>
    </source>
</evidence>
<dbReference type="EMBL" id="JBHUEY010000006">
    <property type="protein sequence ID" value="MFD1785157.1"/>
    <property type="molecule type" value="Genomic_DNA"/>
</dbReference>
<dbReference type="Pfam" id="PF13527">
    <property type="entry name" value="Acetyltransf_9"/>
    <property type="match status" value="1"/>
</dbReference>
<comment type="caution">
    <text evidence="2">The sequence shown here is derived from an EMBL/GenBank/DDBJ whole genome shotgun (WGS) entry which is preliminary data.</text>
</comment>
<gene>
    <name evidence="2" type="ORF">ACFSC0_17285</name>
</gene>
<proteinExistence type="predicted"/>
<sequence length="164" mass="17663">MEIRPERHTDVAVIRELTTTAFYGLAHSSGAEARIIEGLRAAGALSVSLVAVEEDQVLGHVACSPVTITPVQGSWFGLGPVSVRPDRQRSGIGQTLIRAALQQLRTDGAAGCVLLGDPAYYRRFGFRSDPALTYRGAASTYFQRLVLRGPPARGDVSFHPAFQQ</sequence>
<dbReference type="SUPFAM" id="SSF55729">
    <property type="entry name" value="Acyl-CoA N-acyltransferases (Nat)"/>
    <property type="match status" value="1"/>
</dbReference>
<keyword evidence="2" id="KW-0808">Transferase</keyword>
<name>A0ABW4N4W2_9CAUL</name>
<dbReference type="GO" id="GO:0016746">
    <property type="term" value="F:acyltransferase activity"/>
    <property type="evidence" value="ECO:0007669"/>
    <property type="project" value="UniProtKB-KW"/>
</dbReference>
<dbReference type="EC" id="2.3.-.-" evidence="2"/>
<feature type="domain" description="N-acetyltransferase" evidence="1">
    <location>
        <begin position="1"/>
        <end position="150"/>
    </location>
</feature>
<protein>
    <submittedName>
        <fullName evidence="2">GNAT family N-acetyltransferase</fullName>
        <ecNumber evidence="2">2.3.-.-</ecNumber>
    </submittedName>
</protein>